<reference evidence="1 2" key="1">
    <citation type="submission" date="2019-07" db="EMBL/GenBank/DDBJ databases">
        <title>Genomic Encyclopedia of Archaeal and Bacterial Type Strains, Phase II (KMG-II): from individual species to whole genera.</title>
        <authorList>
            <person name="Goeker M."/>
        </authorList>
    </citation>
    <scope>NUCLEOTIDE SEQUENCE [LARGE SCALE GENOMIC DNA]</scope>
    <source>
        <strain evidence="1 2">ATCC BAA-252</strain>
    </source>
</reference>
<evidence type="ECO:0000313" key="2">
    <source>
        <dbReference type="Proteomes" id="UP000320593"/>
    </source>
</evidence>
<name>A0A562T2U7_9HYPH</name>
<accession>A0A562T2U7</accession>
<comment type="caution">
    <text evidence="1">The sequence shown here is derived from an EMBL/GenBank/DDBJ whole genome shotgun (WGS) entry which is preliminary data.</text>
</comment>
<protein>
    <submittedName>
        <fullName evidence="1">Uncharacterized protein</fullName>
    </submittedName>
</protein>
<proteinExistence type="predicted"/>
<dbReference type="AlphaFoldDB" id="A0A562T2U7"/>
<sequence>MDKLRVFAPHAEQYAVVRKALDKELVTLLGDPIAAAHFQRLLEHKAHSLRAKLFSEHAQKGGAR</sequence>
<dbReference type="Proteomes" id="UP000320593">
    <property type="component" value="Unassembled WGS sequence"/>
</dbReference>
<dbReference type="EMBL" id="VLLF01000005">
    <property type="protein sequence ID" value="TWI87050.1"/>
    <property type="molecule type" value="Genomic_DNA"/>
</dbReference>
<gene>
    <name evidence="1" type="ORF">JM93_02287</name>
</gene>
<evidence type="ECO:0000313" key="1">
    <source>
        <dbReference type="EMBL" id="TWI87050.1"/>
    </source>
</evidence>
<keyword evidence="2" id="KW-1185">Reference proteome</keyword>
<organism evidence="1 2">
    <name type="scientific">Roseibium hamelinense</name>
    <dbReference type="NCBI Taxonomy" id="150831"/>
    <lineage>
        <taxon>Bacteria</taxon>
        <taxon>Pseudomonadati</taxon>
        <taxon>Pseudomonadota</taxon>
        <taxon>Alphaproteobacteria</taxon>
        <taxon>Hyphomicrobiales</taxon>
        <taxon>Stappiaceae</taxon>
        <taxon>Roseibium</taxon>
    </lineage>
</organism>
<dbReference type="RefSeq" id="WP_145343346.1">
    <property type="nucleotide sequence ID" value="NZ_SMLY01000030.1"/>
</dbReference>